<dbReference type="AlphaFoldDB" id="A0A420WY56"/>
<protein>
    <submittedName>
        <fullName evidence="1">Uncharacterized protein</fullName>
    </submittedName>
</protein>
<name>A0A420WY56_9GAMM</name>
<comment type="caution">
    <text evidence="1">The sequence shown here is derived from an EMBL/GenBank/DDBJ whole genome shotgun (WGS) entry which is preliminary data.</text>
</comment>
<accession>A0A420WY56</accession>
<sequence length="343" mass="37473">MLTLEQLRAVAPGRRLDRCRQQLAARVEQVPGHPCIGYRAGRSGPCVSWEILLDPEADALDEGEAGLLLTLFEALQHLGEELQCGAVMLHFGPLNRPLHELRAALGWTDMHPGQAYRVIVGEPRETAATLLPEAAGPGVARWLGITLSGVRPAREGRTAGRSPIPAACRMVQALQRLPLQLPEEEGAAEISVTHLRGGESGHLQSPDSAHLELVLRARDESALQALAEAAVSLVRAEAADELLGVNLDWHELPGRDRSADYRLIERLTRAHELVLSYGDAPFEYQSTSKGFEDDTVPVVLGLCPGRPRRWRAGRSRSPAVSTERTPAELVISLTRYYCEKNSV</sequence>
<keyword evidence="2" id="KW-1185">Reference proteome</keyword>
<dbReference type="EMBL" id="RBIN01000003">
    <property type="protein sequence ID" value="RKR06123.1"/>
    <property type="molecule type" value="Genomic_DNA"/>
</dbReference>
<proteinExistence type="predicted"/>
<gene>
    <name evidence="1" type="ORF">C7446_1059</name>
</gene>
<organism evidence="1 2">
    <name type="scientific">Kushneria sinocarnis</name>
    <dbReference type="NCBI Taxonomy" id="595502"/>
    <lineage>
        <taxon>Bacteria</taxon>
        <taxon>Pseudomonadati</taxon>
        <taxon>Pseudomonadota</taxon>
        <taxon>Gammaproteobacteria</taxon>
        <taxon>Oceanospirillales</taxon>
        <taxon>Halomonadaceae</taxon>
        <taxon>Kushneria</taxon>
    </lineage>
</organism>
<dbReference type="InterPro" id="IPR036264">
    <property type="entry name" value="Bact_exopeptidase_dim_dom"/>
</dbReference>
<dbReference type="Proteomes" id="UP000281975">
    <property type="component" value="Unassembled WGS sequence"/>
</dbReference>
<evidence type="ECO:0000313" key="2">
    <source>
        <dbReference type="Proteomes" id="UP000281975"/>
    </source>
</evidence>
<reference evidence="1 2" key="1">
    <citation type="submission" date="2018-10" db="EMBL/GenBank/DDBJ databases">
        <title>Genomic Encyclopedia of Type Strains, Phase IV (KMG-IV): sequencing the most valuable type-strain genomes for metagenomic binning, comparative biology and taxonomic classification.</title>
        <authorList>
            <person name="Goeker M."/>
        </authorList>
    </citation>
    <scope>NUCLEOTIDE SEQUENCE [LARGE SCALE GENOMIC DNA]</scope>
    <source>
        <strain evidence="1 2">DSM 23229</strain>
    </source>
</reference>
<dbReference type="RefSeq" id="WP_147408728.1">
    <property type="nucleotide sequence ID" value="NZ_RBIN01000003.1"/>
</dbReference>
<dbReference type="Gene3D" id="3.30.70.360">
    <property type="match status" value="1"/>
</dbReference>
<dbReference type="SUPFAM" id="SSF55031">
    <property type="entry name" value="Bacterial exopeptidase dimerisation domain"/>
    <property type="match status" value="1"/>
</dbReference>
<evidence type="ECO:0000313" key="1">
    <source>
        <dbReference type="EMBL" id="RKR06123.1"/>
    </source>
</evidence>